<organism evidence="3 4">
    <name type="scientific">Senna tora</name>
    <dbReference type="NCBI Taxonomy" id="362788"/>
    <lineage>
        <taxon>Eukaryota</taxon>
        <taxon>Viridiplantae</taxon>
        <taxon>Streptophyta</taxon>
        <taxon>Embryophyta</taxon>
        <taxon>Tracheophyta</taxon>
        <taxon>Spermatophyta</taxon>
        <taxon>Magnoliopsida</taxon>
        <taxon>eudicotyledons</taxon>
        <taxon>Gunneridae</taxon>
        <taxon>Pentapetalae</taxon>
        <taxon>rosids</taxon>
        <taxon>fabids</taxon>
        <taxon>Fabales</taxon>
        <taxon>Fabaceae</taxon>
        <taxon>Caesalpinioideae</taxon>
        <taxon>Cassia clade</taxon>
        <taxon>Senna</taxon>
    </lineage>
</organism>
<proteinExistence type="predicted"/>
<dbReference type="PANTHER" id="PTHR15827">
    <property type="entry name" value="CYCLIN-DEPENDENT KINASE 2-INTERACTING PROTEIN"/>
    <property type="match status" value="1"/>
</dbReference>
<evidence type="ECO:0000313" key="3">
    <source>
        <dbReference type="EMBL" id="KAF7806248.1"/>
    </source>
</evidence>
<name>A0A834SP16_9FABA</name>
<dbReference type="PANTHER" id="PTHR15827:SF2">
    <property type="entry name" value="CYCLIN-DEPENDENT KINASE 2-INTERACTING PROTEIN"/>
    <property type="match status" value="1"/>
</dbReference>
<dbReference type="AlphaFoldDB" id="A0A834SP16"/>
<keyword evidence="2" id="KW-0732">Signal</keyword>
<evidence type="ECO:0000256" key="2">
    <source>
        <dbReference type="SAM" id="SignalP"/>
    </source>
</evidence>
<protein>
    <submittedName>
        <fullName evidence="3">Uncharacterized protein</fullName>
    </submittedName>
</protein>
<feature type="region of interest" description="Disordered" evidence="1">
    <location>
        <begin position="65"/>
        <end position="114"/>
    </location>
</feature>
<feature type="compositionally biased region" description="Polar residues" evidence="1">
    <location>
        <begin position="93"/>
        <end position="114"/>
    </location>
</feature>
<feature type="chain" id="PRO_5033011291" evidence="2">
    <location>
        <begin position="27"/>
        <end position="406"/>
    </location>
</feature>
<reference evidence="3" key="1">
    <citation type="submission" date="2020-09" db="EMBL/GenBank/DDBJ databases">
        <title>Genome-Enabled Discovery of Anthraquinone Biosynthesis in Senna tora.</title>
        <authorList>
            <person name="Kang S.-H."/>
            <person name="Pandey R.P."/>
            <person name="Lee C.-M."/>
            <person name="Sim J.-S."/>
            <person name="Jeong J.-T."/>
            <person name="Choi B.-S."/>
            <person name="Jung M."/>
            <person name="Ginzburg D."/>
            <person name="Zhao K."/>
            <person name="Won S.Y."/>
            <person name="Oh T.-J."/>
            <person name="Yu Y."/>
            <person name="Kim N.-H."/>
            <person name="Lee O.R."/>
            <person name="Lee T.-H."/>
            <person name="Bashyal P."/>
            <person name="Kim T.-S."/>
            <person name="Lee W.-H."/>
            <person name="Kawkins C."/>
            <person name="Kim C.-K."/>
            <person name="Kim J.S."/>
            <person name="Ahn B.O."/>
            <person name="Rhee S.Y."/>
            <person name="Sohng J.K."/>
        </authorList>
    </citation>
    <scope>NUCLEOTIDE SEQUENCE</scope>
    <source>
        <tissue evidence="3">Leaf</tissue>
    </source>
</reference>
<dbReference type="Proteomes" id="UP000634136">
    <property type="component" value="Unassembled WGS sequence"/>
</dbReference>
<evidence type="ECO:0000313" key="4">
    <source>
        <dbReference type="Proteomes" id="UP000634136"/>
    </source>
</evidence>
<comment type="caution">
    <text evidence="3">The sequence shown here is derived from an EMBL/GenBank/DDBJ whole genome shotgun (WGS) entry which is preliminary data.</text>
</comment>
<feature type="signal peptide" evidence="2">
    <location>
        <begin position="1"/>
        <end position="26"/>
    </location>
</feature>
<evidence type="ECO:0000256" key="1">
    <source>
        <dbReference type="SAM" id="MobiDB-lite"/>
    </source>
</evidence>
<gene>
    <name evidence="3" type="ORF">G2W53_038409</name>
</gene>
<keyword evidence="4" id="KW-1185">Reference proteome</keyword>
<accession>A0A834SP16</accession>
<dbReference type="OrthoDB" id="1913984at2759"/>
<sequence>MRPRSSHSSQLLYAHLILENLVIAVAAPKIGRPQPHVVAYFHLQLRHRRPQPHVANFLVSPIARNRDSPSSVDAKGWNGKQSQKSSKMETLDLTASSPSRTSDSKPQNLNSTSSPLAPSVLRLWRPAAQRNLRNQWPKLASYRQQWTSISSCGRSHATALVNAHLSQRYMPNMELGVLSDMPDIRKRACFKLSKQQVFFFFFCIDRMCTSTLEILRSKLLLSYKDMVVVVSNMINTSRSMRCFFKGANNSPLLQFASFSEDKSDSGDGGGIPVFSFLSISAHEELAEELVQMFRLELCLKRLLVLEFLTIGFETSQDNQLNWSNELYVGEFDHLSNCNLYEDTCGPLPPRLRDGKSDMAALKFDNQPNPEVLQVYLTTWLAEVNIDTFRMNEIFAVVGEEMHTSIF</sequence>
<dbReference type="EMBL" id="JAAIUW010000012">
    <property type="protein sequence ID" value="KAF7806248.1"/>
    <property type="molecule type" value="Genomic_DNA"/>
</dbReference>